<evidence type="ECO:0000256" key="2">
    <source>
        <dbReference type="SAM" id="SignalP"/>
    </source>
</evidence>
<organism evidence="3 4">
    <name type="scientific">Leptotrichia wadei</name>
    <dbReference type="NCBI Taxonomy" id="157687"/>
    <lineage>
        <taxon>Bacteria</taxon>
        <taxon>Fusobacteriati</taxon>
        <taxon>Fusobacteriota</taxon>
        <taxon>Fusobacteriia</taxon>
        <taxon>Fusobacteriales</taxon>
        <taxon>Leptotrichiaceae</taxon>
        <taxon>Leptotrichia</taxon>
    </lineage>
</organism>
<name>A0A510KL49_9FUSO</name>
<feature type="chain" id="PRO_5021845064" description="YHYH domain-containing protein" evidence="2">
    <location>
        <begin position="22"/>
        <end position="46"/>
    </location>
</feature>
<sequence>MSRKVVFILLATFLLSTVSFAHKGRTNSKGCHTNRKTGEYHCHKKK</sequence>
<feature type="signal peptide" evidence="2">
    <location>
        <begin position="1"/>
        <end position="21"/>
    </location>
</feature>
<evidence type="ECO:0000256" key="1">
    <source>
        <dbReference type="SAM" id="MobiDB-lite"/>
    </source>
</evidence>
<feature type="region of interest" description="Disordered" evidence="1">
    <location>
        <begin position="26"/>
        <end position="46"/>
    </location>
</feature>
<dbReference type="RefSeq" id="WP_146964848.1">
    <property type="nucleotide sequence ID" value="NZ_AP019835.1"/>
</dbReference>
<dbReference type="Proteomes" id="UP000321501">
    <property type="component" value="Chromosome"/>
</dbReference>
<dbReference type="InterPro" id="IPR047773">
    <property type="entry name" value="YHYH_dom_bact"/>
</dbReference>
<dbReference type="EMBL" id="AP019835">
    <property type="protein sequence ID" value="BBM50715.1"/>
    <property type="molecule type" value="Genomic_DNA"/>
</dbReference>
<evidence type="ECO:0000313" key="4">
    <source>
        <dbReference type="Proteomes" id="UP000321501"/>
    </source>
</evidence>
<dbReference type="NCBIfam" id="NF033223">
    <property type="entry name" value="YHYH_alt"/>
    <property type="match status" value="1"/>
</dbReference>
<proteinExistence type="predicted"/>
<feature type="compositionally biased region" description="Basic and acidic residues" evidence="1">
    <location>
        <begin position="36"/>
        <end position="46"/>
    </location>
</feature>
<dbReference type="AlphaFoldDB" id="A0A510KL49"/>
<gene>
    <name evidence="3" type="ORF">JMUB3934_2027</name>
</gene>
<protein>
    <recommendedName>
        <fullName evidence="5">YHYH domain-containing protein</fullName>
    </recommendedName>
</protein>
<evidence type="ECO:0000313" key="3">
    <source>
        <dbReference type="EMBL" id="BBM50715.1"/>
    </source>
</evidence>
<reference evidence="3 4" key="1">
    <citation type="submission" date="2019-07" db="EMBL/GenBank/DDBJ databases">
        <title>Complete Genome Sequence of Leptotrichia wadei Strain JMUB3934.</title>
        <authorList>
            <person name="Watanabe S."/>
            <person name="Cui L."/>
        </authorList>
    </citation>
    <scope>NUCLEOTIDE SEQUENCE [LARGE SCALE GENOMIC DNA]</scope>
    <source>
        <strain evidence="3 4">JMUB3934</strain>
    </source>
</reference>
<evidence type="ECO:0008006" key="5">
    <source>
        <dbReference type="Google" id="ProtNLM"/>
    </source>
</evidence>
<keyword evidence="2" id="KW-0732">Signal</keyword>
<accession>A0A510KL49</accession>